<sequence>MYFIVREEGAEIMASINAFTGVGRAAGVIGMSRTLPTAVTTAHPAIPAHAAAAAAAGNTPRKRRAAAAATASSVDWGPI</sequence>
<accession>A0A7I7UF90</accession>
<reference evidence="1 2" key="1">
    <citation type="journal article" date="2019" name="Emerg. Microbes Infect.">
        <title>Comprehensive subspecies identification of 175 nontuberculous mycobacteria species based on 7547 genomic profiles.</title>
        <authorList>
            <person name="Matsumoto Y."/>
            <person name="Kinjo T."/>
            <person name="Motooka D."/>
            <person name="Nabeya D."/>
            <person name="Jung N."/>
            <person name="Uechi K."/>
            <person name="Horii T."/>
            <person name="Iida T."/>
            <person name="Fujita J."/>
            <person name="Nakamura S."/>
        </authorList>
    </citation>
    <scope>NUCLEOTIDE SEQUENCE [LARGE SCALE GENOMIC DNA]</scope>
    <source>
        <strain evidence="1 2">JCM 6370</strain>
    </source>
</reference>
<dbReference type="RefSeq" id="WP_264072558.1">
    <property type="nucleotide sequence ID" value="NZ_JACKTF010000007.1"/>
</dbReference>
<dbReference type="EMBL" id="AP022599">
    <property type="protein sequence ID" value="BBY79593.1"/>
    <property type="molecule type" value="Genomic_DNA"/>
</dbReference>
<evidence type="ECO:0000313" key="2">
    <source>
        <dbReference type="Proteomes" id="UP000467252"/>
    </source>
</evidence>
<protein>
    <submittedName>
        <fullName evidence="1">Uncharacterized protein</fullName>
    </submittedName>
</protein>
<keyword evidence="2" id="KW-1185">Reference proteome</keyword>
<organism evidence="1 2">
    <name type="scientific">Mycolicibacterium pulveris</name>
    <name type="common">Mycobacterium pulveris</name>
    <dbReference type="NCBI Taxonomy" id="36813"/>
    <lineage>
        <taxon>Bacteria</taxon>
        <taxon>Bacillati</taxon>
        <taxon>Actinomycetota</taxon>
        <taxon>Actinomycetes</taxon>
        <taxon>Mycobacteriales</taxon>
        <taxon>Mycobacteriaceae</taxon>
        <taxon>Mycolicibacterium</taxon>
    </lineage>
</organism>
<dbReference type="AlphaFoldDB" id="A0A7I7UF90"/>
<proteinExistence type="predicted"/>
<gene>
    <name evidence="1" type="ORF">MPUL_07510</name>
</gene>
<name>A0A7I7UF90_MYCPV</name>
<dbReference type="Proteomes" id="UP000467252">
    <property type="component" value="Chromosome"/>
</dbReference>
<evidence type="ECO:0000313" key="1">
    <source>
        <dbReference type="EMBL" id="BBY79593.1"/>
    </source>
</evidence>